<dbReference type="EMBL" id="JDST02000069">
    <property type="protein sequence ID" value="KFB75915.1"/>
    <property type="molecule type" value="Genomic_DNA"/>
</dbReference>
<sequence>MNAPLASAPVLMNPDLAVADPACALWLAQVTLRLRREVAWCWHQRGTDAEALPGALPPAGDAVQDSLDLTRFRDEKRAFFDRDIAARYLGERLAALERPHLSPVRRGDWTWLASECPLTPAAQFVLACALAGRADASIGAVCAACQNDLSRPWPTLALAQRLWDEPLAIAACADAGHALFRHGLVQLPVGRDSLDWQQPLEMPALVAQALLDGQCLPSGMLRQSDMAPAELPQELLPLLARLRSDTPTAMQLLPLQAPRGTDFAAWAQALAQASGRALMILADDVTPDRPGLGALATVCWMRGADLLLPEHWQACCGAGVAEHWFAPLAALPLRWYLPVVDGGMAVRGVPASLLLPTCLLPPLDTSARAQRLARMLVDAPAAIRAALPEAARRFRLAERPLERAAAAASALGAAAGVHELFAVCRAEARLELDGLANLVNPRFALGELVLPPAQTQQLREIVSAMAVLGRVHDEWGTARVWNDAGLSVLFSGPPGTGKTMAAEALANALALPMYRIDLSQVVNKYIGETEKNLRRIFDAAETSDCLMFFDEADALFGKRTEVRDAHDRFANIEISYLLERMERFKGLAVLASNRRKDLDEAFTRRLRYIVEFPVPGVVERERLWRQAFPARVDIVEIDCRWLAQQFELAGGHIRSAAFNACLLAAGQRAEGAAQVGMLEVLTAVKRELEKMNRVAGREQFGRHAALIGSLA</sequence>
<dbReference type="SUPFAM" id="SSF52540">
    <property type="entry name" value="P-loop containing nucleoside triphosphate hydrolases"/>
    <property type="match status" value="1"/>
</dbReference>
<keyword evidence="5" id="KW-0645">Protease</keyword>
<dbReference type="CDD" id="cd19481">
    <property type="entry name" value="RecA-like_protease"/>
    <property type="match status" value="1"/>
</dbReference>
<dbReference type="EC" id="3.4.24.-" evidence="5"/>
<dbReference type="PANTHER" id="PTHR23073">
    <property type="entry name" value="26S PROTEASOME REGULATORY SUBUNIT"/>
    <property type="match status" value="1"/>
</dbReference>
<dbReference type="InterPro" id="IPR003593">
    <property type="entry name" value="AAA+_ATPase"/>
</dbReference>
<dbReference type="SMART" id="SM00382">
    <property type="entry name" value="AAA"/>
    <property type="match status" value="1"/>
</dbReference>
<gene>
    <name evidence="5" type="primary">ftsH3</name>
    <name evidence="5" type="ORF">AW06_002992</name>
</gene>
<evidence type="ECO:0000256" key="2">
    <source>
        <dbReference type="ARBA" id="ARBA00022741"/>
    </source>
</evidence>
<evidence type="ECO:0000313" key="6">
    <source>
        <dbReference type="Proteomes" id="UP000021315"/>
    </source>
</evidence>
<dbReference type="GO" id="GO:0016887">
    <property type="term" value="F:ATP hydrolysis activity"/>
    <property type="evidence" value="ECO:0007669"/>
    <property type="project" value="InterPro"/>
</dbReference>
<feature type="domain" description="AAA+ ATPase" evidence="4">
    <location>
        <begin position="484"/>
        <end position="616"/>
    </location>
</feature>
<accession>A0A080M5Y9</accession>
<evidence type="ECO:0000313" key="5">
    <source>
        <dbReference type="EMBL" id="KFB75915.1"/>
    </source>
</evidence>
<keyword evidence="6" id="KW-1185">Reference proteome</keyword>
<keyword evidence="3" id="KW-0067">ATP-binding</keyword>
<evidence type="ECO:0000256" key="1">
    <source>
        <dbReference type="ARBA" id="ARBA00006914"/>
    </source>
</evidence>
<keyword evidence="2" id="KW-0547">Nucleotide-binding</keyword>
<organism evidence="5 6">
    <name type="scientific">Candidatus Accumulibacter cognatus</name>
    <dbReference type="NCBI Taxonomy" id="2954383"/>
    <lineage>
        <taxon>Bacteria</taxon>
        <taxon>Pseudomonadati</taxon>
        <taxon>Pseudomonadota</taxon>
        <taxon>Betaproteobacteria</taxon>
        <taxon>Candidatus Accumulibacter</taxon>
    </lineage>
</organism>
<dbReference type="AlphaFoldDB" id="A0A080M5Y9"/>
<dbReference type="RefSeq" id="WP_273704673.1">
    <property type="nucleotide sequence ID" value="NZ_JDST02000069.1"/>
</dbReference>
<evidence type="ECO:0000259" key="4">
    <source>
        <dbReference type="SMART" id="SM00382"/>
    </source>
</evidence>
<dbReference type="InterPro" id="IPR050221">
    <property type="entry name" value="26S_Proteasome_ATPase"/>
</dbReference>
<name>A0A080M5Y9_9PROT</name>
<dbReference type="STRING" id="1453999.AW06_002992"/>
<dbReference type="Pfam" id="PF00004">
    <property type="entry name" value="AAA"/>
    <property type="match status" value="1"/>
</dbReference>
<comment type="caution">
    <text evidence="5">The sequence shown here is derived from an EMBL/GenBank/DDBJ whole genome shotgun (WGS) entry which is preliminary data.</text>
</comment>
<keyword evidence="5" id="KW-0378">Hydrolase</keyword>
<dbReference type="Gene3D" id="3.40.50.300">
    <property type="entry name" value="P-loop containing nucleotide triphosphate hydrolases"/>
    <property type="match status" value="1"/>
</dbReference>
<keyword evidence="5" id="KW-0482">Metalloprotease</keyword>
<reference evidence="5" key="1">
    <citation type="submission" date="2014-02" db="EMBL/GenBank/DDBJ databases">
        <title>Expanding our view of genomic diversity in Candidatus Accumulibacter clades.</title>
        <authorList>
            <person name="Skennerton C.T."/>
            <person name="Barr J.J."/>
            <person name="Slater F.R."/>
            <person name="Bond P.L."/>
            <person name="Tyson G.W."/>
        </authorList>
    </citation>
    <scope>NUCLEOTIDE SEQUENCE [LARGE SCALE GENOMIC DNA]</scope>
</reference>
<dbReference type="InterPro" id="IPR003959">
    <property type="entry name" value="ATPase_AAA_core"/>
</dbReference>
<protein>
    <submittedName>
        <fullName evidence="5">ATP-dependent zinc metalloprotease FtsH 3</fullName>
        <ecNumber evidence="5">3.4.24.-</ecNumber>
    </submittedName>
</protein>
<dbReference type="InterPro" id="IPR027417">
    <property type="entry name" value="P-loop_NTPase"/>
</dbReference>
<dbReference type="GO" id="GO:0006508">
    <property type="term" value="P:proteolysis"/>
    <property type="evidence" value="ECO:0007669"/>
    <property type="project" value="UniProtKB-KW"/>
</dbReference>
<dbReference type="Proteomes" id="UP000021315">
    <property type="component" value="Unassembled WGS sequence"/>
</dbReference>
<dbReference type="GO" id="GO:0005524">
    <property type="term" value="F:ATP binding"/>
    <property type="evidence" value="ECO:0007669"/>
    <property type="project" value="UniProtKB-KW"/>
</dbReference>
<evidence type="ECO:0000256" key="3">
    <source>
        <dbReference type="ARBA" id="ARBA00022840"/>
    </source>
</evidence>
<proteinExistence type="inferred from homology"/>
<dbReference type="GO" id="GO:0008237">
    <property type="term" value="F:metallopeptidase activity"/>
    <property type="evidence" value="ECO:0007669"/>
    <property type="project" value="UniProtKB-KW"/>
</dbReference>
<comment type="similarity">
    <text evidence="1">Belongs to the AAA ATPase family.</text>
</comment>